<evidence type="ECO:0000313" key="4">
    <source>
        <dbReference type="EMBL" id="GAB0058213.1"/>
    </source>
</evidence>
<comment type="caution">
    <text evidence="4">The sequence shown here is derived from an EMBL/GenBank/DDBJ whole genome shotgun (WGS) entry which is preliminary data.</text>
</comment>
<dbReference type="CDD" id="cd03789">
    <property type="entry name" value="GT9_LPS_heptosyltransferase"/>
    <property type="match status" value="1"/>
</dbReference>
<keyword evidence="5" id="KW-1185">Reference proteome</keyword>
<dbReference type="Pfam" id="PF01075">
    <property type="entry name" value="Glyco_transf_9"/>
    <property type="match status" value="1"/>
</dbReference>
<dbReference type="Gene3D" id="3.40.50.2000">
    <property type="entry name" value="Glycogen Phosphorylase B"/>
    <property type="match status" value="2"/>
</dbReference>
<evidence type="ECO:0000256" key="3">
    <source>
        <dbReference type="SAM" id="MobiDB-lite"/>
    </source>
</evidence>
<keyword evidence="1" id="KW-0328">Glycosyltransferase</keyword>
<organism evidence="4 5">
    <name type="scientific">Candidatus Magnetaquiglobus chichijimensis</name>
    <dbReference type="NCBI Taxonomy" id="3141448"/>
    <lineage>
        <taxon>Bacteria</taxon>
        <taxon>Pseudomonadati</taxon>
        <taxon>Pseudomonadota</taxon>
        <taxon>Magnetococcia</taxon>
        <taxon>Magnetococcales</taxon>
        <taxon>Candidatus Magnetaquicoccaceae</taxon>
        <taxon>Candidatus Magnetaquiglobus</taxon>
    </lineage>
</organism>
<dbReference type="RefSeq" id="WP_420905892.1">
    <property type="nucleotide sequence ID" value="NZ_BAAFGK010000004.1"/>
</dbReference>
<sequence>MSNDSQETRGLSGDTGVQPAPMRRPDGSGRRILIIRKDNIGDLVCTTPLIARLRLQYPDAHLAALVTDYNTPVLWGNPDLDALYAYKKAKHRHTGESWLGVYARRAGLFWKLRRQRFDLILLPGGPHPSALRAARLLDPERILVRHETPFGAHEVECVLRLARGLGIDDATPPAPTRVVADPHHLARLPRLPERGTPLIAVHISARKPPQRWPWERFAALIGLLRQRGFLVALFWSPGAEDNPLHPGDDDKAGRILEAVNDPLVMPHPTQALPELIAGLSRCRAVICSDGGAMHLAAGLGKPIVCFFGNSDARRWHPWGVPYRLLQPASERVEEISVDEAWGAFEALLEGGG</sequence>
<dbReference type="PANTHER" id="PTHR30160">
    <property type="entry name" value="TETRAACYLDISACCHARIDE 4'-KINASE-RELATED"/>
    <property type="match status" value="1"/>
</dbReference>
<protein>
    <submittedName>
        <fullName evidence="4">Uncharacterized protein</fullName>
    </submittedName>
</protein>
<evidence type="ECO:0000256" key="1">
    <source>
        <dbReference type="ARBA" id="ARBA00022676"/>
    </source>
</evidence>
<evidence type="ECO:0000313" key="5">
    <source>
        <dbReference type="Proteomes" id="UP001628193"/>
    </source>
</evidence>
<name>A0ABQ0CBE1_9PROT</name>
<feature type="region of interest" description="Disordered" evidence="3">
    <location>
        <begin position="1"/>
        <end position="28"/>
    </location>
</feature>
<keyword evidence="2" id="KW-0808">Transferase</keyword>
<accession>A0ABQ0CBE1</accession>
<dbReference type="EMBL" id="BAAFGK010000004">
    <property type="protein sequence ID" value="GAB0058213.1"/>
    <property type="molecule type" value="Genomic_DNA"/>
</dbReference>
<dbReference type="SUPFAM" id="SSF53756">
    <property type="entry name" value="UDP-Glycosyltransferase/glycogen phosphorylase"/>
    <property type="match status" value="1"/>
</dbReference>
<dbReference type="PANTHER" id="PTHR30160:SF1">
    <property type="entry name" value="LIPOPOLYSACCHARIDE 1,2-N-ACETYLGLUCOSAMINETRANSFERASE-RELATED"/>
    <property type="match status" value="1"/>
</dbReference>
<gene>
    <name evidence="4" type="ORF">SIID45300_02558</name>
</gene>
<dbReference type="InterPro" id="IPR002201">
    <property type="entry name" value="Glyco_trans_9"/>
</dbReference>
<proteinExistence type="predicted"/>
<reference evidence="4 5" key="2">
    <citation type="submission" date="2024-09" db="EMBL/GenBank/DDBJ databases">
        <title>Draft genome sequence of Candidatus Magnetaquicoccaceae bacterium FCR-1.</title>
        <authorList>
            <person name="Shimoshige H."/>
            <person name="Shimamura S."/>
            <person name="Taoka A."/>
            <person name="Kobayashi H."/>
            <person name="Maekawa T."/>
        </authorList>
    </citation>
    <scope>NUCLEOTIDE SEQUENCE [LARGE SCALE GENOMIC DNA]</scope>
    <source>
        <strain evidence="4 5">FCR-1</strain>
    </source>
</reference>
<dbReference type="InterPro" id="IPR051199">
    <property type="entry name" value="LPS_LOS_Heptosyltrfase"/>
</dbReference>
<dbReference type="Proteomes" id="UP001628193">
    <property type="component" value="Unassembled WGS sequence"/>
</dbReference>
<reference evidence="4 5" key="1">
    <citation type="submission" date="2024-05" db="EMBL/GenBank/DDBJ databases">
        <authorList>
            <consortium name="Candidatus Magnetaquicoccaceae bacterium FCR-1 genome sequencing consortium"/>
            <person name="Shimoshige H."/>
            <person name="Shimamura S."/>
            <person name="Taoka A."/>
            <person name="Kobayashi H."/>
            <person name="Maekawa T."/>
        </authorList>
    </citation>
    <scope>NUCLEOTIDE SEQUENCE [LARGE SCALE GENOMIC DNA]</scope>
    <source>
        <strain evidence="4 5">FCR-1</strain>
    </source>
</reference>
<evidence type="ECO:0000256" key="2">
    <source>
        <dbReference type="ARBA" id="ARBA00022679"/>
    </source>
</evidence>